<feature type="chain" id="PRO_5040771990" description="Porin" evidence="1">
    <location>
        <begin position="22"/>
        <end position="342"/>
    </location>
</feature>
<evidence type="ECO:0008006" key="4">
    <source>
        <dbReference type="Google" id="ProtNLM"/>
    </source>
</evidence>
<keyword evidence="3" id="KW-1185">Reference proteome</keyword>
<feature type="signal peptide" evidence="1">
    <location>
        <begin position="1"/>
        <end position="21"/>
    </location>
</feature>
<evidence type="ECO:0000256" key="1">
    <source>
        <dbReference type="SAM" id="SignalP"/>
    </source>
</evidence>
<dbReference type="Proteomes" id="UP001139450">
    <property type="component" value="Unassembled WGS sequence"/>
</dbReference>
<name>A0A9X1XBD5_9SPHI</name>
<protein>
    <recommendedName>
        <fullName evidence="4">Porin</fullName>
    </recommendedName>
</protein>
<comment type="caution">
    <text evidence="2">The sequence shown here is derived from an EMBL/GenBank/DDBJ whole genome shotgun (WGS) entry which is preliminary data.</text>
</comment>
<keyword evidence="1" id="KW-0732">Signal</keyword>
<accession>A0A9X1XBD5</accession>
<sequence>MTKKHFYLVAILLMLCVQGFAQDLDIHFNGFGFLDNREYKAFIPRSRTYSGVRTALDMGLNLDSLNHFVVGVNGIHEWGAKPYFLKVDPVAYYRFESKSWLFNAGMFPREGLVSDFPRAMLNDTLRYYRPNIEGLHARYQNAHITFTGFLDWVSRQTNTDREQFIFGQSATYRPSATGIFYLKDYFMMLHDAGPAVSIPNDHIRDNGAAQVRAGLNLTKFTGLDSLSFEAGGMLSLERTRENNGGGFNTPKGFVASAYASYKRMAFYEEFYAGQGHHVTYGDSYYEKKLYNRLDIIYTPFLFDHIKGQFILSLHFSPTKFNDNQEAFRITYDLGRKKLVKFK</sequence>
<dbReference type="EMBL" id="JALJEJ010000011">
    <property type="protein sequence ID" value="MCJ8211624.1"/>
    <property type="molecule type" value="Genomic_DNA"/>
</dbReference>
<gene>
    <name evidence="2" type="ORF">MUY27_18035</name>
</gene>
<evidence type="ECO:0000313" key="3">
    <source>
        <dbReference type="Proteomes" id="UP001139450"/>
    </source>
</evidence>
<dbReference type="AlphaFoldDB" id="A0A9X1XBD5"/>
<organism evidence="2 3">
    <name type="scientific">Mucilaginibacter straminoryzae</name>
    <dbReference type="NCBI Taxonomy" id="2932774"/>
    <lineage>
        <taxon>Bacteria</taxon>
        <taxon>Pseudomonadati</taxon>
        <taxon>Bacteroidota</taxon>
        <taxon>Sphingobacteriia</taxon>
        <taxon>Sphingobacteriales</taxon>
        <taxon>Sphingobacteriaceae</taxon>
        <taxon>Mucilaginibacter</taxon>
    </lineage>
</organism>
<evidence type="ECO:0000313" key="2">
    <source>
        <dbReference type="EMBL" id="MCJ8211624.1"/>
    </source>
</evidence>
<proteinExistence type="predicted"/>
<reference evidence="2" key="1">
    <citation type="submission" date="2022-04" db="EMBL/GenBank/DDBJ databases">
        <title>Mucilaginibacter sp. RS28 isolated from freshwater.</title>
        <authorList>
            <person name="Ko S.-R."/>
        </authorList>
    </citation>
    <scope>NUCLEOTIDE SEQUENCE</scope>
    <source>
        <strain evidence="2">RS28</strain>
    </source>
</reference>
<dbReference type="RefSeq" id="WP_245132401.1">
    <property type="nucleotide sequence ID" value="NZ_JALJEJ010000011.1"/>
</dbReference>